<sequence length="118" mass="13640">MKWFANIFDLLGIGINCTKCITHHMLWIINQTDILSPSVIVLHLELMHQSCPPICEFYHPLQPANNQVDILFHSNFSISGNCLFISKARWPIYIVSHHTDMIMCVFHLEVLNASIHTR</sequence>
<protein>
    <submittedName>
        <fullName evidence="1">Uncharacterized protein</fullName>
    </submittedName>
</protein>
<gene>
    <name evidence="1" type="ORF">PVAP13_8KG385115</name>
</gene>
<dbReference type="Proteomes" id="UP000823388">
    <property type="component" value="Chromosome 8K"/>
</dbReference>
<reference evidence="1" key="1">
    <citation type="submission" date="2020-05" db="EMBL/GenBank/DDBJ databases">
        <title>WGS assembly of Panicum virgatum.</title>
        <authorList>
            <person name="Lovell J.T."/>
            <person name="Jenkins J."/>
            <person name="Shu S."/>
            <person name="Juenger T.E."/>
            <person name="Schmutz J."/>
        </authorList>
    </citation>
    <scope>NUCLEOTIDE SEQUENCE</scope>
    <source>
        <strain evidence="1">AP13</strain>
    </source>
</reference>
<keyword evidence="2" id="KW-1185">Reference proteome</keyword>
<dbReference type="EMBL" id="CM029051">
    <property type="protein sequence ID" value="KAG2564122.1"/>
    <property type="molecule type" value="Genomic_DNA"/>
</dbReference>
<proteinExistence type="predicted"/>
<evidence type="ECO:0000313" key="2">
    <source>
        <dbReference type="Proteomes" id="UP000823388"/>
    </source>
</evidence>
<name>A0A8T0PUW9_PANVG</name>
<dbReference type="AlphaFoldDB" id="A0A8T0PUW9"/>
<accession>A0A8T0PUW9</accession>
<comment type="caution">
    <text evidence="1">The sequence shown here is derived from an EMBL/GenBank/DDBJ whole genome shotgun (WGS) entry which is preliminary data.</text>
</comment>
<evidence type="ECO:0000313" key="1">
    <source>
        <dbReference type="EMBL" id="KAG2564122.1"/>
    </source>
</evidence>
<organism evidence="1 2">
    <name type="scientific">Panicum virgatum</name>
    <name type="common">Blackwell switchgrass</name>
    <dbReference type="NCBI Taxonomy" id="38727"/>
    <lineage>
        <taxon>Eukaryota</taxon>
        <taxon>Viridiplantae</taxon>
        <taxon>Streptophyta</taxon>
        <taxon>Embryophyta</taxon>
        <taxon>Tracheophyta</taxon>
        <taxon>Spermatophyta</taxon>
        <taxon>Magnoliopsida</taxon>
        <taxon>Liliopsida</taxon>
        <taxon>Poales</taxon>
        <taxon>Poaceae</taxon>
        <taxon>PACMAD clade</taxon>
        <taxon>Panicoideae</taxon>
        <taxon>Panicodae</taxon>
        <taxon>Paniceae</taxon>
        <taxon>Panicinae</taxon>
        <taxon>Panicum</taxon>
        <taxon>Panicum sect. Hiantes</taxon>
    </lineage>
</organism>